<dbReference type="SUPFAM" id="SSF55961">
    <property type="entry name" value="Bet v1-like"/>
    <property type="match status" value="2"/>
</dbReference>
<dbReference type="Pfam" id="PF10604">
    <property type="entry name" value="Polyketide_cyc2"/>
    <property type="match status" value="2"/>
</dbReference>
<dbReference type="InterPro" id="IPR019587">
    <property type="entry name" value="Polyketide_cyclase/dehydratase"/>
</dbReference>
<protein>
    <submittedName>
        <fullName evidence="1">SRPBCC family protein</fullName>
    </submittedName>
</protein>
<gene>
    <name evidence="1" type="ORF">AB5L97_13710</name>
</gene>
<evidence type="ECO:0000313" key="1">
    <source>
        <dbReference type="EMBL" id="XDP44326.1"/>
    </source>
</evidence>
<reference evidence="1" key="1">
    <citation type="submission" date="2024-07" db="EMBL/GenBank/DDBJ databases">
        <authorList>
            <person name="fu j."/>
        </authorList>
    </citation>
    <scope>NUCLEOTIDE SEQUENCE</scope>
    <source>
        <strain evidence="1">P10A9</strain>
    </source>
</reference>
<dbReference type="AlphaFoldDB" id="A0AB39KZN2"/>
<proteinExistence type="predicted"/>
<name>A0AB39KZN2_9MICC</name>
<dbReference type="KEGG" id="spue:AB5L97_13710"/>
<dbReference type="Gene3D" id="3.30.530.20">
    <property type="match status" value="2"/>
</dbReference>
<organism evidence="1">
    <name type="scientific">Sinomonas puerhi</name>
    <dbReference type="NCBI Taxonomy" id="3238584"/>
    <lineage>
        <taxon>Bacteria</taxon>
        <taxon>Bacillati</taxon>
        <taxon>Actinomycetota</taxon>
        <taxon>Actinomycetes</taxon>
        <taxon>Micrococcales</taxon>
        <taxon>Micrococcaceae</taxon>
        <taxon>Sinomonas</taxon>
    </lineage>
</organism>
<dbReference type="RefSeq" id="WP_369045074.1">
    <property type="nucleotide sequence ID" value="NZ_CP163302.1"/>
</dbReference>
<dbReference type="InterPro" id="IPR023393">
    <property type="entry name" value="START-like_dom_sf"/>
</dbReference>
<accession>A0AB39KZN2</accession>
<sequence>MAQSLVRSVTINAPVEKVFAFLSDPTDWMLAFPSESEVTDLDIKPGGVGTSAKWTAKIFGVNMSVTHEYREVIPNQRIVSKASAGPVVTFALEPVEGGTALTVDEDIDVQTPLVRVPLHALLVKWTEGDIEAMVANVKSLVETGQKAVTAADEKPRGTHLLAASDEISIAAPVERVFEIVKDPSVWLGEDVEISNHTVTPAGVGTTFTASWKVLGIPLKTTHEYTEYVPDEHFTSKSSFGPEFRISVAPEGSGTKLTYAYEVLPSNWADAAVDSLVMKMSERSQKELLAKIKATAEAGASQS</sequence>
<dbReference type="EMBL" id="CP163302">
    <property type="protein sequence ID" value="XDP44326.1"/>
    <property type="molecule type" value="Genomic_DNA"/>
</dbReference>